<evidence type="ECO:0000313" key="3">
    <source>
        <dbReference type="Proteomes" id="UP000664122"/>
    </source>
</evidence>
<name>A0A939FZR6_9HYPH</name>
<feature type="transmembrane region" description="Helical" evidence="1">
    <location>
        <begin position="48"/>
        <end position="66"/>
    </location>
</feature>
<dbReference type="AlphaFoldDB" id="A0A939FZR6"/>
<dbReference type="RefSeq" id="WP_207257984.1">
    <property type="nucleotide sequence ID" value="NZ_JAFMPP010000009.1"/>
</dbReference>
<keyword evidence="1" id="KW-0812">Transmembrane</keyword>
<sequence>MTDSDKPDSWYWEQRWTSFRRGTKKLKLEWNGGEATALIYDAGVPNTSAAILAALPLIVPVVHVAWSGDMLMSTRDYDLPSRDLENEVRLVRPGDLTWDPKFGELAFTYGTAECRLPSGPNTLVVYGSIETAFVDAFAEFGRRRRFEGVGEIKISAL</sequence>
<organism evidence="2 3">
    <name type="scientific">Jiella flava</name>
    <dbReference type="NCBI Taxonomy" id="2816857"/>
    <lineage>
        <taxon>Bacteria</taxon>
        <taxon>Pseudomonadati</taxon>
        <taxon>Pseudomonadota</taxon>
        <taxon>Alphaproteobacteria</taxon>
        <taxon>Hyphomicrobiales</taxon>
        <taxon>Aurantimonadaceae</taxon>
        <taxon>Jiella</taxon>
    </lineage>
</organism>
<evidence type="ECO:0000313" key="2">
    <source>
        <dbReference type="EMBL" id="MBO0663191.1"/>
    </source>
</evidence>
<keyword evidence="1" id="KW-0472">Membrane</keyword>
<reference evidence="2" key="1">
    <citation type="submission" date="2021-03" db="EMBL/GenBank/DDBJ databases">
        <title>Whole genome sequence of Jiella sp. CQZ9-1.</title>
        <authorList>
            <person name="Tuo L."/>
        </authorList>
    </citation>
    <scope>NUCLEOTIDE SEQUENCE</scope>
    <source>
        <strain evidence="2">CQZ9-1</strain>
    </source>
</reference>
<gene>
    <name evidence="2" type="ORF">J1C48_11435</name>
</gene>
<dbReference type="Proteomes" id="UP000664122">
    <property type="component" value="Unassembled WGS sequence"/>
</dbReference>
<dbReference type="Gene3D" id="2.40.100.20">
    <property type="match status" value="1"/>
</dbReference>
<protein>
    <submittedName>
        <fullName evidence="2">DUF3830 family protein</fullName>
    </submittedName>
</protein>
<proteinExistence type="predicted"/>
<accession>A0A939FZR6</accession>
<keyword evidence="1" id="KW-1133">Transmembrane helix</keyword>
<dbReference type="Pfam" id="PF12903">
    <property type="entry name" value="DUF3830"/>
    <property type="match status" value="1"/>
</dbReference>
<dbReference type="InterPro" id="IPR024532">
    <property type="entry name" value="DUF3830"/>
</dbReference>
<dbReference type="EMBL" id="JAFMPP010000009">
    <property type="protein sequence ID" value="MBO0663191.1"/>
    <property type="molecule type" value="Genomic_DNA"/>
</dbReference>
<evidence type="ECO:0000256" key="1">
    <source>
        <dbReference type="SAM" id="Phobius"/>
    </source>
</evidence>
<keyword evidence="3" id="KW-1185">Reference proteome</keyword>
<comment type="caution">
    <text evidence="2">The sequence shown here is derived from an EMBL/GenBank/DDBJ whole genome shotgun (WGS) entry which is preliminary data.</text>
</comment>